<feature type="compositionally biased region" description="Low complexity" evidence="1">
    <location>
        <begin position="142"/>
        <end position="151"/>
    </location>
</feature>
<sequence length="196" mass="20696">MGIMHRDNSPRNLLVFSLAPPRAAICDYGHHGARGGRACGLYMTTFGPWARRNESPSNPGIYRLVLQHLAGLEGSLPDGLGALLRSMLAWDPADRPSAQDALAHQVWEQVAVTGSRLSLSASSSSASAPDSSAAAARRRRSGAMAPSGSRGMNKRMRDLDPRLPPRPLRGSAVGSTHEVGITRTSGSESLLSPPPA</sequence>
<dbReference type="AlphaFoldDB" id="A0A2P5IAU0"/>
<name>A0A2P5IAU0_DIAHE</name>
<proteinExistence type="predicted"/>
<evidence type="ECO:0008006" key="4">
    <source>
        <dbReference type="Google" id="ProtNLM"/>
    </source>
</evidence>
<dbReference type="Proteomes" id="UP000094444">
    <property type="component" value="Unassembled WGS sequence"/>
</dbReference>
<dbReference type="EMBL" id="MAVT02000099">
    <property type="protein sequence ID" value="POS79631.1"/>
    <property type="molecule type" value="Genomic_DNA"/>
</dbReference>
<dbReference type="OrthoDB" id="5979581at2759"/>
<feature type="compositionally biased region" description="Low complexity" evidence="1">
    <location>
        <begin position="118"/>
        <end position="135"/>
    </location>
</feature>
<dbReference type="Gene3D" id="1.10.510.10">
    <property type="entry name" value="Transferase(Phosphotransferase) domain 1"/>
    <property type="match status" value="1"/>
</dbReference>
<protein>
    <recommendedName>
        <fullName evidence="4">Protein kinase domain-containing protein</fullName>
    </recommendedName>
</protein>
<evidence type="ECO:0000313" key="3">
    <source>
        <dbReference type="Proteomes" id="UP000094444"/>
    </source>
</evidence>
<dbReference type="InterPro" id="IPR011009">
    <property type="entry name" value="Kinase-like_dom_sf"/>
</dbReference>
<comment type="caution">
    <text evidence="2">The sequence shown here is derived from an EMBL/GenBank/DDBJ whole genome shotgun (WGS) entry which is preliminary data.</text>
</comment>
<keyword evidence="3" id="KW-1185">Reference proteome</keyword>
<dbReference type="SUPFAM" id="SSF56112">
    <property type="entry name" value="Protein kinase-like (PK-like)"/>
    <property type="match status" value="1"/>
</dbReference>
<organism evidence="2 3">
    <name type="scientific">Diaporthe helianthi</name>
    <dbReference type="NCBI Taxonomy" id="158607"/>
    <lineage>
        <taxon>Eukaryota</taxon>
        <taxon>Fungi</taxon>
        <taxon>Dikarya</taxon>
        <taxon>Ascomycota</taxon>
        <taxon>Pezizomycotina</taxon>
        <taxon>Sordariomycetes</taxon>
        <taxon>Sordariomycetidae</taxon>
        <taxon>Diaporthales</taxon>
        <taxon>Diaporthaceae</taxon>
        <taxon>Diaporthe</taxon>
    </lineage>
</organism>
<dbReference type="InParanoid" id="A0A2P5IAU0"/>
<dbReference type="STRING" id="158607.A0A2P5IAU0"/>
<evidence type="ECO:0000256" key="1">
    <source>
        <dbReference type="SAM" id="MobiDB-lite"/>
    </source>
</evidence>
<feature type="region of interest" description="Disordered" evidence="1">
    <location>
        <begin position="118"/>
        <end position="196"/>
    </location>
</feature>
<evidence type="ECO:0000313" key="2">
    <source>
        <dbReference type="EMBL" id="POS79631.1"/>
    </source>
</evidence>
<accession>A0A2P5IAU0</accession>
<gene>
    <name evidence="2" type="ORF">DHEL01_v201968</name>
</gene>
<reference evidence="2" key="1">
    <citation type="submission" date="2017-09" db="EMBL/GenBank/DDBJ databases">
        <title>Polyketide synthases of a Diaporthe helianthi virulent isolate.</title>
        <authorList>
            <person name="Baroncelli R."/>
        </authorList>
    </citation>
    <scope>NUCLEOTIDE SEQUENCE [LARGE SCALE GENOMIC DNA]</scope>
    <source>
        <strain evidence="2">7/96</strain>
    </source>
</reference>